<sequence>MPSSNPLLTTAKFTTTRIPPPGPDTTLTLPTRTVPFPYDNPMALNDALAVRLEVFVDEQKCAAEFELDDDDSRSWHWVLYDENALVPGVKSAVKLPVAVIRLVPPPHAPHAPHAYEGGHGDGSNGDGNGNGLVDGVAKYDLEHEQYIKFGRVAVLAAYRGLGLARRLMETGMKWAEENAGEINRELAEVVEGRKETEAEAEAEPVPVPVWKGLALVHAQVDVEKMYGRLGFVTDESMGTWVEEGIDHVGMWKRLNV</sequence>
<evidence type="ECO:0000256" key="1">
    <source>
        <dbReference type="SAM" id="MobiDB-lite"/>
    </source>
</evidence>
<dbReference type="RefSeq" id="XP_070901267.1">
    <property type="nucleotide sequence ID" value="XM_071039547.1"/>
</dbReference>
<keyword evidence="4" id="KW-1185">Reference proteome</keyword>
<dbReference type="Gene3D" id="3.40.630.30">
    <property type="match status" value="1"/>
</dbReference>
<dbReference type="SUPFAM" id="SSF55729">
    <property type="entry name" value="Acyl-CoA N-acyltransferases (Nat)"/>
    <property type="match status" value="1"/>
</dbReference>
<comment type="caution">
    <text evidence="3">The sequence shown here is derived from an EMBL/GenBank/DDBJ whole genome shotgun (WGS) entry which is preliminary data.</text>
</comment>
<dbReference type="Pfam" id="PF00583">
    <property type="entry name" value="Acetyltransf_1"/>
    <property type="match status" value="1"/>
</dbReference>
<dbReference type="EMBL" id="JBFXLR010000012">
    <property type="protein sequence ID" value="KAL2854102.1"/>
    <property type="molecule type" value="Genomic_DNA"/>
</dbReference>
<dbReference type="Proteomes" id="UP001610444">
    <property type="component" value="Unassembled WGS sequence"/>
</dbReference>
<dbReference type="PROSITE" id="PS51186">
    <property type="entry name" value="GNAT"/>
    <property type="match status" value="1"/>
</dbReference>
<evidence type="ECO:0000259" key="2">
    <source>
        <dbReference type="PROSITE" id="PS51186"/>
    </source>
</evidence>
<dbReference type="InterPro" id="IPR000182">
    <property type="entry name" value="GNAT_dom"/>
</dbReference>
<dbReference type="CDD" id="cd04301">
    <property type="entry name" value="NAT_SF"/>
    <property type="match status" value="1"/>
</dbReference>
<feature type="compositionally biased region" description="Polar residues" evidence="1">
    <location>
        <begin position="1"/>
        <end position="17"/>
    </location>
</feature>
<proteinExistence type="predicted"/>
<name>A0ABR4KPZ0_9EURO</name>
<protein>
    <submittedName>
        <fullName evidence="3">Acyl-CoA N-acyltransferase</fullName>
    </submittedName>
</protein>
<feature type="compositionally biased region" description="Gly residues" evidence="1">
    <location>
        <begin position="120"/>
        <end position="129"/>
    </location>
</feature>
<dbReference type="InterPro" id="IPR016181">
    <property type="entry name" value="Acyl_CoA_acyltransferase"/>
</dbReference>
<dbReference type="GeneID" id="98154711"/>
<gene>
    <name evidence="3" type="ORF">BJX68DRAFT_232803</name>
</gene>
<evidence type="ECO:0000313" key="4">
    <source>
        <dbReference type="Proteomes" id="UP001610444"/>
    </source>
</evidence>
<evidence type="ECO:0000313" key="3">
    <source>
        <dbReference type="EMBL" id="KAL2854102.1"/>
    </source>
</evidence>
<reference evidence="3 4" key="1">
    <citation type="submission" date="2024-07" db="EMBL/GenBank/DDBJ databases">
        <title>Section-level genome sequencing and comparative genomics of Aspergillus sections Usti and Cavernicolus.</title>
        <authorList>
            <consortium name="Lawrence Berkeley National Laboratory"/>
            <person name="Nybo J.L."/>
            <person name="Vesth T.C."/>
            <person name="Theobald S."/>
            <person name="Frisvad J.C."/>
            <person name="Larsen T.O."/>
            <person name="Kjaerboelling I."/>
            <person name="Rothschild-Mancinelli K."/>
            <person name="Lyhne E.K."/>
            <person name="Kogle M.E."/>
            <person name="Barry K."/>
            <person name="Clum A."/>
            <person name="Na H."/>
            <person name="Ledsgaard L."/>
            <person name="Lin J."/>
            <person name="Lipzen A."/>
            <person name="Kuo A."/>
            <person name="Riley R."/>
            <person name="Mondo S."/>
            <person name="LaButti K."/>
            <person name="Haridas S."/>
            <person name="Pangalinan J."/>
            <person name="Salamov A.A."/>
            <person name="Simmons B.A."/>
            <person name="Magnuson J.K."/>
            <person name="Chen J."/>
            <person name="Drula E."/>
            <person name="Henrissat B."/>
            <person name="Wiebenga A."/>
            <person name="Lubbers R.J."/>
            <person name="Gomes A.C."/>
            <person name="Macurrencykelacurrency M.R."/>
            <person name="Stajich J."/>
            <person name="Grigoriev I.V."/>
            <person name="Mortensen U.H."/>
            <person name="De vries R.P."/>
            <person name="Baker S.E."/>
            <person name="Andersen M.R."/>
        </authorList>
    </citation>
    <scope>NUCLEOTIDE SEQUENCE [LARGE SCALE GENOMIC DNA]</scope>
    <source>
        <strain evidence="3 4">CBS 756.74</strain>
    </source>
</reference>
<feature type="region of interest" description="Disordered" evidence="1">
    <location>
        <begin position="1"/>
        <end position="31"/>
    </location>
</feature>
<organism evidence="3 4">
    <name type="scientific">Aspergillus pseudodeflectus</name>
    <dbReference type="NCBI Taxonomy" id="176178"/>
    <lineage>
        <taxon>Eukaryota</taxon>
        <taxon>Fungi</taxon>
        <taxon>Dikarya</taxon>
        <taxon>Ascomycota</taxon>
        <taxon>Pezizomycotina</taxon>
        <taxon>Eurotiomycetes</taxon>
        <taxon>Eurotiomycetidae</taxon>
        <taxon>Eurotiales</taxon>
        <taxon>Aspergillaceae</taxon>
        <taxon>Aspergillus</taxon>
        <taxon>Aspergillus subgen. Nidulantes</taxon>
    </lineage>
</organism>
<feature type="domain" description="N-acetyltransferase" evidence="2">
    <location>
        <begin position="34"/>
        <end position="255"/>
    </location>
</feature>
<feature type="region of interest" description="Disordered" evidence="1">
    <location>
        <begin position="110"/>
        <end position="129"/>
    </location>
</feature>
<accession>A0ABR4KPZ0</accession>